<dbReference type="Proteomes" id="UP000750502">
    <property type="component" value="Unassembled WGS sequence"/>
</dbReference>
<reference evidence="1" key="1">
    <citation type="journal article" date="2020" name="bioRxiv">
        <title>Historical genomics reveals the evolutionary mechanisms behind multiple outbreaks of the host-specific coffee wilt pathogen Fusarium xylarioides.</title>
        <authorList>
            <person name="Peck D."/>
            <person name="Nowell R.W."/>
            <person name="Flood J."/>
            <person name="Ryan M.J."/>
            <person name="Barraclough T.G."/>
        </authorList>
    </citation>
    <scope>NUCLEOTIDE SEQUENCE</scope>
    <source>
        <strain evidence="1">IMI 127659i</strain>
    </source>
</reference>
<accession>A0A9P7I1C4</accession>
<gene>
    <name evidence="1" type="ORF">H9Q72_006284</name>
</gene>
<dbReference type="EMBL" id="JADFTT010000191">
    <property type="protein sequence ID" value="KAG5765639.1"/>
    <property type="molecule type" value="Genomic_DNA"/>
</dbReference>
<sequence length="103" mass="11275">MRFSAFAIVAVAKDCAVYYTWGDDPELNPARDQKSVAMCNDIGGTINPVEIALHNGGGKVNRCAICHGARGTTDDYGRTIMQNGEPLSFSVRCGYFGWRKCHE</sequence>
<comment type="caution">
    <text evidence="1">The sequence shown here is derived from an EMBL/GenBank/DDBJ whole genome shotgun (WGS) entry which is preliminary data.</text>
</comment>
<dbReference type="AlphaFoldDB" id="A0A9P7I1C4"/>
<dbReference type="OrthoDB" id="5054350at2759"/>
<reference evidence="1" key="2">
    <citation type="submission" date="2020-10" db="EMBL/GenBank/DDBJ databases">
        <authorList>
            <person name="Peck L.D."/>
            <person name="Nowell R.W."/>
            <person name="Flood J."/>
            <person name="Ryan M.J."/>
            <person name="Barraclough T.G."/>
        </authorList>
    </citation>
    <scope>NUCLEOTIDE SEQUENCE</scope>
    <source>
        <strain evidence="1">IMI 127659i</strain>
    </source>
</reference>
<evidence type="ECO:0000313" key="1">
    <source>
        <dbReference type="EMBL" id="KAG5765639.1"/>
    </source>
</evidence>
<keyword evidence="2" id="KW-1185">Reference proteome</keyword>
<evidence type="ECO:0000313" key="2">
    <source>
        <dbReference type="Proteomes" id="UP000750502"/>
    </source>
</evidence>
<proteinExistence type="predicted"/>
<name>A0A9P7I1C4_9HYPO</name>
<protein>
    <submittedName>
        <fullName evidence="1">Uncharacterized protein</fullName>
    </submittedName>
</protein>
<organism evidence="1 2">
    <name type="scientific">Fusarium xylarioides</name>
    <dbReference type="NCBI Taxonomy" id="221167"/>
    <lineage>
        <taxon>Eukaryota</taxon>
        <taxon>Fungi</taxon>
        <taxon>Dikarya</taxon>
        <taxon>Ascomycota</taxon>
        <taxon>Pezizomycotina</taxon>
        <taxon>Sordariomycetes</taxon>
        <taxon>Hypocreomycetidae</taxon>
        <taxon>Hypocreales</taxon>
        <taxon>Nectriaceae</taxon>
        <taxon>Fusarium</taxon>
        <taxon>Fusarium fujikuroi species complex</taxon>
    </lineage>
</organism>